<evidence type="ECO:0000256" key="1">
    <source>
        <dbReference type="SAM" id="Phobius"/>
    </source>
</evidence>
<feature type="domain" description="Transglutaminase-like" evidence="2">
    <location>
        <begin position="443"/>
        <end position="513"/>
    </location>
</feature>
<dbReference type="PANTHER" id="PTHR42736:SF1">
    <property type="entry name" value="PROTEIN-GLUTAMINE GAMMA-GLUTAMYLTRANSFERASE"/>
    <property type="match status" value="1"/>
</dbReference>
<feature type="transmembrane region" description="Helical" evidence="1">
    <location>
        <begin position="161"/>
        <end position="177"/>
    </location>
</feature>
<evidence type="ECO:0000259" key="2">
    <source>
        <dbReference type="SMART" id="SM00460"/>
    </source>
</evidence>
<organism evidence="3 4">
    <name type="scientific">Phormidesmis priestleyi</name>
    <dbReference type="NCBI Taxonomy" id="268141"/>
    <lineage>
        <taxon>Bacteria</taxon>
        <taxon>Bacillati</taxon>
        <taxon>Cyanobacteriota</taxon>
        <taxon>Cyanophyceae</taxon>
        <taxon>Leptolyngbyales</taxon>
        <taxon>Leptolyngbyaceae</taxon>
        <taxon>Phormidesmis</taxon>
    </lineage>
</organism>
<feature type="transmembrane region" description="Helical" evidence="1">
    <location>
        <begin position="186"/>
        <end position="206"/>
    </location>
</feature>
<dbReference type="InterPro" id="IPR052901">
    <property type="entry name" value="Bact_TGase-like"/>
</dbReference>
<keyword evidence="1" id="KW-0472">Membrane</keyword>
<feature type="transmembrane region" description="Helical" evidence="1">
    <location>
        <begin position="66"/>
        <end position="84"/>
    </location>
</feature>
<accession>A0A2W4ZFJ8</accession>
<reference evidence="3 4" key="2">
    <citation type="submission" date="2018-06" db="EMBL/GenBank/DDBJ databases">
        <title>Metagenomic assembly of (sub)arctic Cyanobacteria and their associated microbiome from non-axenic cultures.</title>
        <authorList>
            <person name="Baurain D."/>
        </authorList>
    </citation>
    <scope>NUCLEOTIDE SEQUENCE [LARGE SCALE GENOMIC DNA]</scope>
    <source>
        <strain evidence="3">ULC027bin1</strain>
    </source>
</reference>
<dbReference type="InterPro" id="IPR038765">
    <property type="entry name" value="Papain-like_cys_pep_sf"/>
</dbReference>
<dbReference type="SUPFAM" id="SSF54001">
    <property type="entry name" value="Cysteine proteinases"/>
    <property type="match status" value="1"/>
</dbReference>
<feature type="transmembrane region" description="Helical" evidence="1">
    <location>
        <begin position="96"/>
        <end position="118"/>
    </location>
</feature>
<protein>
    <recommendedName>
        <fullName evidence="2">Transglutaminase-like domain-containing protein</fullName>
    </recommendedName>
</protein>
<evidence type="ECO:0000313" key="3">
    <source>
        <dbReference type="EMBL" id="PZO56935.1"/>
    </source>
</evidence>
<dbReference type="Gene3D" id="3.10.620.30">
    <property type="match status" value="1"/>
</dbReference>
<dbReference type="InterPro" id="IPR002931">
    <property type="entry name" value="Transglutaminase-like"/>
</dbReference>
<feature type="transmembrane region" description="Helical" evidence="1">
    <location>
        <begin position="139"/>
        <end position="155"/>
    </location>
</feature>
<gene>
    <name evidence="3" type="ORF">DCF15_07905</name>
</gene>
<dbReference type="SMART" id="SM00460">
    <property type="entry name" value="TGc"/>
    <property type="match status" value="1"/>
</dbReference>
<proteinExistence type="predicted"/>
<dbReference type="Proteomes" id="UP000249794">
    <property type="component" value="Unassembled WGS sequence"/>
</dbReference>
<keyword evidence="1" id="KW-0812">Transmembrane</keyword>
<evidence type="ECO:0000313" key="4">
    <source>
        <dbReference type="Proteomes" id="UP000249794"/>
    </source>
</evidence>
<reference evidence="4" key="1">
    <citation type="submission" date="2018-04" db="EMBL/GenBank/DDBJ databases">
        <authorList>
            <person name="Cornet L."/>
        </authorList>
    </citation>
    <scope>NUCLEOTIDE SEQUENCE [LARGE SCALE GENOMIC DNA]</scope>
</reference>
<name>A0A2W4ZFJ8_9CYAN</name>
<comment type="caution">
    <text evidence="3">The sequence shown here is derived from an EMBL/GenBank/DDBJ whole genome shotgun (WGS) entry which is preliminary data.</text>
</comment>
<feature type="transmembrane region" description="Helical" evidence="1">
    <location>
        <begin position="18"/>
        <end position="46"/>
    </location>
</feature>
<sequence>MGAMKAEASADGKSWDGLASLCSLAIALWGWQTGLWWLALPMIVGLESRHVATQRWEISLSDLKEVAKLCGVILSILSVVSVILEKEAFIYSLIQWLPVAAFPLALAQTYALGIQVLLGEGFSKAYLQHQGRYRQQRSINLYYFYFAICLLAASAADSNRFSFYGFATVLVALLLYAHRPKRSAPIIWLLLFCLSAGLGFVGHVQISHLQQRLEEQMIAMLSDFASGAISPESNTTRMGSVGKLKLSSKIAFRVSTDSASVSPKDPSLFPLLLREATYNRYQLSTWGATDALFKPVPAAPTKGTWQLAPTHPQDISITIADNLKRGKGVLTLPSATTEIRQLNVTEMQKNQYGTVQVDATGNATYQVRFDPDAGATDAPPTETDLQIPIADSAAIAQTLQRLAVENKSNSEIISQVAAYFQTFKYSLDLIRTDGTAPPISDFLLNTQAGHCEYFASATALLLRGAGIPARYVVGYSVHEFSPLERQYIVRSRDAHAWTLVYFNGAWQAVDTTPPDWRSQEKEQASSWQIFSDFAAFLSFQFQIKLRQLRDLSPPEIMLLLTPLFGFLLWKSFHRFKGRRANPLEDESKNEWLPSIQNGLDSEFYEIAQQLEERDLARSPSESLLQWSLRLNALLSEAEQNTFSSALALHYRYRFDPQGLTPAERAQLTALSQNWLSRYH</sequence>
<dbReference type="PANTHER" id="PTHR42736">
    <property type="entry name" value="PROTEIN-GLUTAMINE GAMMA-GLUTAMYLTRANSFERASE"/>
    <property type="match status" value="1"/>
</dbReference>
<keyword evidence="1" id="KW-1133">Transmembrane helix</keyword>
<dbReference type="AlphaFoldDB" id="A0A2W4ZFJ8"/>
<dbReference type="Pfam" id="PF01841">
    <property type="entry name" value="Transglut_core"/>
    <property type="match status" value="1"/>
</dbReference>
<dbReference type="EMBL" id="QBMP01000061">
    <property type="protein sequence ID" value="PZO56935.1"/>
    <property type="molecule type" value="Genomic_DNA"/>
</dbReference>